<keyword evidence="1" id="KW-0812">Transmembrane</keyword>
<protein>
    <submittedName>
        <fullName evidence="2">Uncharacterized protein</fullName>
    </submittedName>
</protein>
<feature type="transmembrane region" description="Helical" evidence="1">
    <location>
        <begin position="35"/>
        <end position="56"/>
    </location>
</feature>
<dbReference type="EMBL" id="ADMG01000049">
    <property type="protein sequence ID" value="EKB30220.1"/>
    <property type="molecule type" value="Genomic_DNA"/>
</dbReference>
<accession>K1JF54</accession>
<proteinExistence type="predicted"/>
<feature type="transmembrane region" description="Helical" evidence="1">
    <location>
        <begin position="68"/>
        <end position="88"/>
    </location>
</feature>
<dbReference type="HOGENOM" id="CLU_1730486_0_0_4"/>
<name>K1JF54_9BURK</name>
<dbReference type="AlphaFoldDB" id="K1JF54"/>
<comment type="caution">
    <text evidence="2">The sequence shown here is derived from an EMBL/GenBank/DDBJ whole genome shotgun (WGS) entry which is preliminary data.</text>
</comment>
<dbReference type="Proteomes" id="UP000005835">
    <property type="component" value="Unassembled WGS sequence"/>
</dbReference>
<evidence type="ECO:0000313" key="3">
    <source>
        <dbReference type="Proteomes" id="UP000005835"/>
    </source>
</evidence>
<organism evidence="2 3">
    <name type="scientific">Sutterella wadsworthensis 2_1_59BFAA</name>
    <dbReference type="NCBI Taxonomy" id="742823"/>
    <lineage>
        <taxon>Bacteria</taxon>
        <taxon>Pseudomonadati</taxon>
        <taxon>Pseudomonadota</taxon>
        <taxon>Betaproteobacteria</taxon>
        <taxon>Burkholderiales</taxon>
        <taxon>Sutterellaceae</taxon>
        <taxon>Sutterella</taxon>
    </lineage>
</organism>
<sequence>MRIGSFIVIVLSLIATAFSVAVTAVGWERILFYTGWMSSSFVYPASILLYILLFGLAMMRCRTITRAAGASLIASIVALLVCVFISAVDQYYGGPLVAMMTGWFGMESIIVEETSLNIIAVLGGVLWPLLYTVTLFIATLFTKRRVPRYLK</sequence>
<keyword evidence="1" id="KW-1133">Transmembrane helix</keyword>
<feature type="transmembrane region" description="Helical" evidence="1">
    <location>
        <begin position="118"/>
        <end position="141"/>
    </location>
</feature>
<keyword evidence="3" id="KW-1185">Reference proteome</keyword>
<gene>
    <name evidence="2" type="ORF">HMPREF9465_02155</name>
</gene>
<evidence type="ECO:0000313" key="2">
    <source>
        <dbReference type="EMBL" id="EKB30220.1"/>
    </source>
</evidence>
<keyword evidence="1" id="KW-0472">Membrane</keyword>
<evidence type="ECO:0000256" key="1">
    <source>
        <dbReference type="SAM" id="Phobius"/>
    </source>
</evidence>
<reference evidence="2 3" key="1">
    <citation type="submission" date="2012-05" db="EMBL/GenBank/DDBJ databases">
        <title>The Genome Sequence of Sutterella wadsworthensis 2_1_59BFAA.</title>
        <authorList>
            <consortium name="The Broad Institute Genome Sequencing Platform"/>
            <person name="Earl A."/>
            <person name="Ward D."/>
            <person name="Feldgarden M."/>
            <person name="Gevers D."/>
            <person name="Daigneault M."/>
            <person name="Strauss J."/>
            <person name="Allen-Vercoe E."/>
            <person name="Walker B."/>
            <person name="Young S.K."/>
            <person name="Zeng Q."/>
            <person name="Gargeya S."/>
            <person name="Fitzgerald M."/>
            <person name="Haas B."/>
            <person name="Abouelleil A."/>
            <person name="Alvarado L."/>
            <person name="Arachchi H.M."/>
            <person name="Berlin A.M."/>
            <person name="Chapman S.B."/>
            <person name="Goldberg J."/>
            <person name="Griggs A."/>
            <person name="Gujja S."/>
            <person name="Hansen M."/>
            <person name="Howarth C."/>
            <person name="Imamovic A."/>
            <person name="Larimer J."/>
            <person name="McCowen C."/>
            <person name="Montmayeur A."/>
            <person name="Murphy C."/>
            <person name="Neiman D."/>
            <person name="Pearson M."/>
            <person name="Priest M."/>
            <person name="Roberts A."/>
            <person name="Saif S."/>
            <person name="Shea T."/>
            <person name="Sisk P."/>
            <person name="Sykes S."/>
            <person name="Wortman J."/>
            <person name="Nusbaum C."/>
            <person name="Birren B."/>
        </authorList>
    </citation>
    <scope>NUCLEOTIDE SEQUENCE [LARGE SCALE GENOMIC DNA]</scope>
    <source>
        <strain evidence="2 3">2_1_59BFAA</strain>
    </source>
</reference>
<dbReference type="PATRIC" id="fig|742823.3.peg.2165"/>
<dbReference type="RefSeq" id="WP_005436981.1">
    <property type="nucleotide sequence ID" value="NZ_JH815521.1"/>
</dbReference>